<proteinExistence type="predicted"/>
<protein>
    <recommendedName>
        <fullName evidence="4">Phage protein</fullName>
    </recommendedName>
</protein>
<dbReference type="EMBL" id="CP024870">
    <property type="protein sequence ID" value="ATX71395.1"/>
    <property type="molecule type" value="Genomic_DNA"/>
</dbReference>
<keyword evidence="1" id="KW-0812">Transmembrane</keyword>
<keyword evidence="1" id="KW-1133">Transmembrane helix</keyword>
<reference evidence="2 3" key="1">
    <citation type="submission" date="2017-11" db="EMBL/GenBank/DDBJ databases">
        <title>Complete genome sequence of Spiroplasma clarkii CN-5 (DSM 19994).</title>
        <authorList>
            <person name="Tsai Y.-M."/>
            <person name="Chang A."/>
            <person name="Lo W.-S."/>
            <person name="Kuo C.-H."/>
        </authorList>
    </citation>
    <scope>NUCLEOTIDE SEQUENCE [LARGE SCALE GENOMIC DNA]</scope>
    <source>
        <strain evidence="2 3">CN-5</strain>
    </source>
</reference>
<dbReference type="KEGG" id="scla:SCLARK_001563"/>
<dbReference type="RefSeq" id="WP_100254933.1">
    <property type="nucleotide sequence ID" value="NZ_CP015819.1"/>
</dbReference>
<accession>A0A1Y0L255</accession>
<keyword evidence="1" id="KW-0472">Membrane</keyword>
<feature type="transmembrane region" description="Helical" evidence="1">
    <location>
        <begin position="62"/>
        <end position="86"/>
    </location>
</feature>
<sequence>MICKICKQVISQEQEFVKDYFDEKVETYHCSCHLEQFGDIKEIEEANTLQYKKTYEQNVGQFSNFVFLIILAVSIILGLVGIIWILV</sequence>
<evidence type="ECO:0000256" key="1">
    <source>
        <dbReference type="SAM" id="Phobius"/>
    </source>
</evidence>
<keyword evidence="3" id="KW-1185">Reference proteome</keyword>
<dbReference type="Proteomes" id="UP000231179">
    <property type="component" value="Chromosome"/>
</dbReference>
<name>A0A1Y0L255_9MOLU</name>
<gene>
    <name evidence="2" type="ORF">SCLAR_v1c10950</name>
</gene>
<dbReference type="AlphaFoldDB" id="A0A1Y0L255"/>
<dbReference type="OrthoDB" id="9992758at2"/>
<evidence type="ECO:0008006" key="4">
    <source>
        <dbReference type="Google" id="ProtNLM"/>
    </source>
</evidence>
<evidence type="ECO:0000313" key="3">
    <source>
        <dbReference type="Proteomes" id="UP000231179"/>
    </source>
</evidence>
<evidence type="ECO:0000313" key="2">
    <source>
        <dbReference type="EMBL" id="ATX71395.1"/>
    </source>
</evidence>
<organism evidence="2 3">
    <name type="scientific">Spiroplasma clarkii</name>
    <dbReference type="NCBI Taxonomy" id="2139"/>
    <lineage>
        <taxon>Bacteria</taxon>
        <taxon>Bacillati</taxon>
        <taxon>Mycoplasmatota</taxon>
        <taxon>Mollicutes</taxon>
        <taxon>Entomoplasmatales</taxon>
        <taxon>Spiroplasmataceae</taxon>
        <taxon>Spiroplasma</taxon>
    </lineage>
</organism>